<organism evidence="13 14">
    <name type="scientific">Enterobacillus tribolii</name>
    <dbReference type="NCBI Taxonomy" id="1487935"/>
    <lineage>
        <taxon>Bacteria</taxon>
        <taxon>Pseudomonadati</taxon>
        <taxon>Pseudomonadota</taxon>
        <taxon>Gammaproteobacteria</taxon>
        <taxon>Enterobacterales</taxon>
        <taxon>Hafniaceae</taxon>
        <taxon>Enterobacillus</taxon>
    </lineage>
</organism>
<dbReference type="GO" id="GO:0008233">
    <property type="term" value="F:peptidase activity"/>
    <property type="evidence" value="ECO:0007669"/>
    <property type="project" value="InterPro"/>
</dbReference>
<keyword evidence="2 9" id="KW-0812">Transmembrane</keyword>
<dbReference type="PROSITE" id="PS00211">
    <property type="entry name" value="ABC_TRANSPORTER_1"/>
    <property type="match status" value="1"/>
</dbReference>
<evidence type="ECO:0000256" key="5">
    <source>
        <dbReference type="ARBA" id="ARBA00022927"/>
    </source>
</evidence>
<dbReference type="Gene3D" id="3.40.50.300">
    <property type="entry name" value="P-loop containing nucleotide triphosphate hydrolases"/>
    <property type="match status" value="1"/>
</dbReference>
<dbReference type="EMBL" id="QRAP01000005">
    <property type="protein sequence ID" value="RDK91074.1"/>
    <property type="molecule type" value="Genomic_DNA"/>
</dbReference>
<evidence type="ECO:0000256" key="6">
    <source>
        <dbReference type="ARBA" id="ARBA00022989"/>
    </source>
</evidence>
<proteinExistence type="predicted"/>
<protein>
    <submittedName>
        <fullName evidence="13">ATP-binding cassette subfamily B protein RaxB</fullName>
    </submittedName>
</protein>
<dbReference type="PROSITE" id="PS50929">
    <property type="entry name" value="ABC_TM1F"/>
    <property type="match status" value="1"/>
</dbReference>
<dbReference type="OrthoDB" id="6828292at2"/>
<feature type="domain" description="ABC transmembrane type-1" evidence="11">
    <location>
        <begin position="169"/>
        <end position="447"/>
    </location>
</feature>
<dbReference type="Pfam" id="PF03412">
    <property type="entry name" value="Peptidase_C39"/>
    <property type="match status" value="1"/>
</dbReference>
<dbReference type="SUPFAM" id="SSF52540">
    <property type="entry name" value="P-loop containing nucleoside triphosphate hydrolases"/>
    <property type="match status" value="1"/>
</dbReference>
<evidence type="ECO:0000259" key="11">
    <source>
        <dbReference type="PROSITE" id="PS50929"/>
    </source>
</evidence>
<dbReference type="CDD" id="cd03228">
    <property type="entry name" value="ABCC_MRP_Like"/>
    <property type="match status" value="1"/>
</dbReference>
<dbReference type="Pfam" id="PF00664">
    <property type="entry name" value="ABC_membrane"/>
    <property type="match status" value="1"/>
</dbReference>
<dbReference type="InterPro" id="IPR003439">
    <property type="entry name" value="ABC_transporter-like_ATP-bd"/>
</dbReference>
<dbReference type="PANTHER" id="PTHR24221">
    <property type="entry name" value="ATP-BINDING CASSETTE SUB-FAMILY B"/>
    <property type="match status" value="1"/>
</dbReference>
<dbReference type="RefSeq" id="WP_115458883.1">
    <property type="nucleotide sequence ID" value="NZ_QRAP01000005.1"/>
</dbReference>
<keyword evidence="5" id="KW-0813">Transport</keyword>
<dbReference type="PROSITE" id="PS50893">
    <property type="entry name" value="ABC_TRANSPORTER_2"/>
    <property type="match status" value="1"/>
</dbReference>
<evidence type="ECO:0000256" key="9">
    <source>
        <dbReference type="SAM" id="Phobius"/>
    </source>
</evidence>
<evidence type="ECO:0000256" key="1">
    <source>
        <dbReference type="ARBA" id="ARBA00004651"/>
    </source>
</evidence>
<evidence type="ECO:0000313" key="14">
    <source>
        <dbReference type="Proteomes" id="UP000254848"/>
    </source>
</evidence>
<keyword evidence="4 13" id="KW-0067">ATP-binding</keyword>
<dbReference type="InterPro" id="IPR036640">
    <property type="entry name" value="ABC1_TM_sf"/>
</dbReference>
<evidence type="ECO:0000259" key="12">
    <source>
        <dbReference type="PROSITE" id="PS50990"/>
    </source>
</evidence>
<dbReference type="Gene3D" id="1.20.1560.10">
    <property type="entry name" value="ABC transporter type 1, transmembrane domain"/>
    <property type="match status" value="1"/>
</dbReference>
<feature type="transmembrane region" description="Helical" evidence="9">
    <location>
        <begin position="166"/>
        <end position="186"/>
    </location>
</feature>
<dbReference type="Pfam" id="PF00005">
    <property type="entry name" value="ABC_tran"/>
    <property type="match status" value="1"/>
</dbReference>
<dbReference type="GO" id="GO:0140359">
    <property type="term" value="F:ABC-type transporter activity"/>
    <property type="evidence" value="ECO:0007669"/>
    <property type="project" value="InterPro"/>
</dbReference>
<dbReference type="PANTHER" id="PTHR24221:SF654">
    <property type="entry name" value="ATP-BINDING CASSETTE SUB-FAMILY B MEMBER 6"/>
    <property type="match status" value="1"/>
</dbReference>
<dbReference type="PROSITE" id="PS50990">
    <property type="entry name" value="PEPTIDASE_C39"/>
    <property type="match status" value="1"/>
</dbReference>
<dbReference type="Gene3D" id="3.90.70.10">
    <property type="entry name" value="Cysteine proteinases"/>
    <property type="match status" value="1"/>
</dbReference>
<gene>
    <name evidence="13" type="ORF">C8D90_105362</name>
</gene>
<feature type="transmembrane region" description="Helical" evidence="9">
    <location>
        <begin position="206"/>
        <end position="226"/>
    </location>
</feature>
<keyword evidence="6 9" id="KW-1133">Transmembrane helix</keyword>
<dbReference type="Proteomes" id="UP000254848">
    <property type="component" value="Unassembled WGS sequence"/>
</dbReference>
<dbReference type="InterPro" id="IPR027417">
    <property type="entry name" value="P-loop_NTPase"/>
</dbReference>
<dbReference type="InterPro" id="IPR005074">
    <property type="entry name" value="Peptidase_C39"/>
</dbReference>
<dbReference type="InterPro" id="IPR039421">
    <property type="entry name" value="Type_1_exporter"/>
</dbReference>
<feature type="domain" description="Peptidase C39" evidence="12">
    <location>
        <begin position="11"/>
        <end position="130"/>
    </location>
</feature>
<dbReference type="GO" id="GO:0034040">
    <property type="term" value="F:ATPase-coupled lipid transmembrane transporter activity"/>
    <property type="evidence" value="ECO:0007669"/>
    <property type="project" value="TreeGrafter"/>
</dbReference>
<evidence type="ECO:0000313" key="13">
    <source>
        <dbReference type="EMBL" id="RDK91074.1"/>
    </source>
</evidence>
<feature type="domain" description="ABC transporter" evidence="10">
    <location>
        <begin position="485"/>
        <end position="718"/>
    </location>
</feature>
<evidence type="ECO:0000256" key="4">
    <source>
        <dbReference type="ARBA" id="ARBA00022840"/>
    </source>
</evidence>
<name>A0A370QQM0_9GAMM</name>
<comment type="caution">
    <text evidence="13">The sequence shown here is derived from an EMBL/GenBank/DDBJ whole genome shotgun (WGS) entry which is preliminary data.</text>
</comment>
<reference evidence="13 14" key="1">
    <citation type="submission" date="2018-07" db="EMBL/GenBank/DDBJ databases">
        <title>Genomic Encyclopedia of Type Strains, Phase IV (KMG-IV): sequencing the most valuable type-strain genomes for metagenomic binning, comparative biology and taxonomic classification.</title>
        <authorList>
            <person name="Goeker M."/>
        </authorList>
    </citation>
    <scope>NUCLEOTIDE SEQUENCE [LARGE SCALE GENOMIC DNA]</scope>
    <source>
        <strain evidence="13 14">DSM 103736</strain>
    </source>
</reference>
<dbReference type="GO" id="GO:0005886">
    <property type="term" value="C:plasma membrane"/>
    <property type="evidence" value="ECO:0007669"/>
    <property type="project" value="UniProtKB-SubCell"/>
</dbReference>
<feature type="transmembrane region" description="Helical" evidence="9">
    <location>
        <begin position="285"/>
        <end position="302"/>
    </location>
</feature>
<dbReference type="GO" id="GO:0005524">
    <property type="term" value="F:ATP binding"/>
    <property type="evidence" value="ECO:0007669"/>
    <property type="project" value="UniProtKB-KW"/>
</dbReference>
<keyword evidence="8" id="KW-0080">Bacteriocin transport</keyword>
<keyword evidence="14" id="KW-1185">Reference proteome</keyword>
<sequence length="719" mass="80305">MEKIIPSQVFQGETNECGLACISMLAETQGVHVPLRELRESYPASEHGTSLATLCSILEDLKIPVYPVAFAFNELDALPLPAILHYGASHYVVLAYRKGNYVCVMNPAIGQQLLPLDALKAQISGYALVLDEEATIDEATLKARKESQRFRAMESMSLKETSKLPGIYWLMICAFIISLSLFIMPTMVSSAINQVFSGAGNTDFPYFYFFLAFVASTGLAMGLRILTERFVKRFVILNSTAGFSRLLSNQLRFFDKRSPGEIFSRFSAWQMAAARKIELDNGLRTDWIIGVIALALMCYISPVLAAVSAVGVSLMGLVSVWAIYRDRYYTQQLQVKSADQNDYILETIQGFSTIKSAGLDSQRKSNFARYTWALFTTLQKQRIYEQVKNSIYQMIGSIEMVLFMFLSLPMLKDGVISLGEFFAYNFIRQIFTSYITRIFFSVLQKNQIHVIDTRAKDLFPVKTDDENAQERDATPVPVVHFERQLDYRGICFGYEPQQMVLSDLSLSLRRGQSTAIVGESGAGKSTLLRIMAGLITPTAGEIAVDDVLINARQAHSLFFLQSQEDILFNASVLQNITLFDADFDEKKQLRVDASLEGLNLTSVVSKLPGGQNALIRESHAALSLGQRQRLLLARAMYSDKPVLVLDEPTANLDEVTAQQVIKTLLEHCREYGKTLITVTHSETVLAMFDQVYRMENGRLEKASSATPSVEQPLVATAAY</sequence>
<dbReference type="InterPro" id="IPR003593">
    <property type="entry name" value="AAA+_ATPase"/>
</dbReference>
<dbReference type="SMART" id="SM00382">
    <property type="entry name" value="AAA"/>
    <property type="match status" value="1"/>
</dbReference>
<dbReference type="SUPFAM" id="SSF90123">
    <property type="entry name" value="ABC transporter transmembrane region"/>
    <property type="match status" value="1"/>
</dbReference>
<keyword evidence="5" id="KW-0653">Protein transport</keyword>
<comment type="subcellular location">
    <subcellularLocation>
        <location evidence="1">Cell membrane</location>
        <topology evidence="1">Multi-pass membrane protein</topology>
    </subcellularLocation>
</comment>
<dbReference type="InterPro" id="IPR017871">
    <property type="entry name" value="ABC_transporter-like_CS"/>
</dbReference>
<evidence type="ECO:0000256" key="7">
    <source>
        <dbReference type="ARBA" id="ARBA00023136"/>
    </source>
</evidence>
<keyword evidence="7 9" id="KW-0472">Membrane</keyword>
<evidence type="ECO:0000259" key="10">
    <source>
        <dbReference type="PROSITE" id="PS50893"/>
    </source>
</evidence>
<accession>A0A370QQM0</accession>
<dbReference type="AlphaFoldDB" id="A0A370QQM0"/>
<evidence type="ECO:0000256" key="2">
    <source>
        <dbReference type="ARBA" id="ARBA00022692"/>
    </source>
</evidence>
<dbReference type="GO" id="GO:0016887">
    <property type="term" value="F:ATP hydrolysis activity"/>
    <property type="evidence" value="ECO:0007669"/>
    <property type="project" value="InterPro"/>
</dbReference>
<keyword evidence="3" id="KW-0547">Nucleotide-binding</keyword>
<dbReference type="GO" id="GO:0015031">
    <property type="term" value="P:protein transport"/>
    <property type="evidence" value="ECO:0007669"/>
    <property type="project" value="UniProtKB-KW"/>
</dbReference>
<evidence type="ECO:0000256" key="3">
    <source>
        <dbReference type="ARBA" id="ARBA00022741"/>
    </source>
</evidence>
<dbReference type="GO" id="GO:0006508">
    <property type="term" value="P:proteolysis"/>
    <property type="evidence" value="ECO:0007669"/>
    <property type="project" value="InterPro"/>
</dbReference>
<dbReference type="GO" id="GO:0043213">
    <property type="term" value="P:bacteriocin transport"/>
    <property type="evidence" value="ECO:0007669"/>
    <property type="project" value="UniProtKB-KW"/>
</dbReference>
<evidence type="ECO:0000256" key="8">
    <source>
        <dbReference type="ARBA" id="ARBA00043264"/>
    </source>
</evidence>
<dbReference type="InterPro" id="IPR011527">
    <property type="entry name" value="ABC1_TM_dom"/>
</dbReference>